<dbReference type="InterPro" id="IPR035909">
    <property type="entry name" value="CheB_C"/>
</dbReference>
<sequence length="190" mass="21121">MGYKAVVMGTSMGGINALKSILTKFDQNFPVPILIVQHMSSHSNNFLANYLNEICKIEVKEADEKEKVIPGYAYIAPPNYHLLIEKDGYISLSVEEKINFARPSIDVLFETAADAYRHNLIGVILTGANRDGAKGLKIIKERGGLVIVEDPTTAESSMMPFYAINEMKVDYIVNLQDIGDLLNQLIGWNK</sequence>
<dbReference type="OrthoDB" id="9793421at2"/>
<dbReference type="Proteomes" id="UP000295504">
    <property type="component" value="Unassembled WGS sequence"/>
</dbReference>
<dbReference type="Pfam" id="PF01339">
    <property type="entry name" value="CheB_methylest"/>
    <property type="match status" value="1"/>
</dbReference>
<dbReference type="GO" id="GO:0008984">
    <property type="term" value="F:protein-glutamate methylesterase activity"/>
    <property type="evidence" value="ECO:0007669"/>
    <property type="project" value="UniProtKB-EC"/>
</dbReference>
<evidence type="ECO:0000256" key="2">
    <source>
        <dbReference type="ARBA" id="ARBA00039140"/>
    </source>
</evidence>
<dbReference type="EMBL" id="SLYC01000028">
    <property type="protein sequence ID" value="TCQ00606.1"/>
    <property type="molecule type" value="Genomic_DNA"/>
</dbReference>
<dbReference type="GO" id="GO:0006935">
    <property type="term" value="P:chemotaxis"/>
    <property type="evidence" value="ECO:0007669"/>
    <property type="project" value="UniProtKB-UniRule"/>
</dbReference>
<reference evidence="6 7" key="1">
    <citation type="submission" date="2019-03" db="EMBL/GenBank/DDBJ databases">
        <title>Genomic Encyclopedia of Type Strains, Phase IV (KMG-IV): sequencing the most valuable type-strain genomes for metagenomic binning, comparative biology and taxonomic classification.</title>
        <authorList>
            <person name="Goeker M."/>
        </authorList>
    </citation>
    <scope>NUCLEOTIDE SEQUENCE [LARGE SCALE GENOMIC DNA]</scope>
    <source>
        <strain evidence="6 7">DSM 100013</strain>
    </source>
</reference>
<feature type="domain" description="CheB-type methylesterase" evidence="5">
    <location>
        <begin position="1"/>
        <end position="189"/>
    </location>
</feature>
<comment type="catalytic activity">
    <reaction evidence="3">
        <text>[protein]-L-glutamate 5-O-methyl ester + H2O = L-glutamyl-[protein] + methanol + H(+)</text>
        <dbReference type="Rhea" id="RHEA:23236"/>
        <dbReference type="Rhea" id="RHEA-COMP:10208"/>
        <dbReference type="Rhea" id="RHEA-COMP:10311"/>
        <dbReference type="ChEBI" id="CHEBI:15377"/>
        <dbReference type="ChEBI" id="CHEBI:15378"/>
        <dbReference type="ChEBI" id="CHEBI:17790"/>
        <dbReference type="ChEBI" id="CHEBI:29973"/>
        <dbReference type="ChEBI" id="CHEBI:82795"/>
        <dbReference type="EC" id="3.1.1.61"/>
    </reaction>
</comment>
<dbReference type="CDD" id="cd16433">
    <property type="entry name" value="CheB"/>
    <property type="match status" value="1"/>
</dbReference>
<keyword evidence="1 4" id="KW-0378">Hydrolase</keyword>
<feature type="active site" evidence="4">
    <location>
        <position position="38"/>
    </location>
</feature>
<dbReference type="EC" id="3.1.1.61" evidence="2"/>
<evidence type="ECO:0000256" key="1">
    <source>
        <dbReference type="ARBA" id="ARBA00022801"/>
    </source>
</evidence>
<dbReference type="GO" id="GO:0005737">
    <property type="term" value="C:cytoplasm"/>
    <property type="evidence" value="ECO:0007669"/>
    <property type="project" value="InterPro"/>
</dbReference>
<comment type="caution">
    <text evidence="6">The sequence shown here is derived from an EMBL/GenBank/DDBJ whole genome shotgun (WGS) entry which is preliminary data.</text>
</comment>
<feature type="active site" evidence="4">
    <location>
        <position position="131"/>
    </location>
</feature>
<keyword evidence="7" id="KW-1185">Reference proteome</keyword>
<dbReference type="GO" id="GO:0000156">
    <property type="term" value="F:phosphorelay response regulator activity"/>
    <property type="evidence" value="ECO:0007669"/>
    <property type="project" value="InterPro"/>
</dbReference>
<gene>
    <name evidence="6" type="ORF">EDD79_10289</name>
</gene>
<evidence type="ECO:0000313" key="6">
    <source>
        <dbReference type="EMBL" id="TCQ00606.1"/>
    </source>
</evidence>
<dbReference type="SUPFAM" id="SSF52738">
    <property type="entry name" value="Methylesterase CheB, C-terminal domain"/>
    <property type="match status" value="1"/>
</dbReference>
<organism evidence="6 7">
    <name type="scientific">Serpentinicella alkaliphila</name>
    <dbReference type="NCBI Taxonomy" id="1734049"/>
    <lineage>
        <taxon>Bacteria</taxon>
        <taxon>Bacillati</taxon>
        <taxon>Bacillota</taxon>
        <taxon>Clostridia</taxon>
        <taxon>Peptostreptococcales</taxon>
        <taxon>Natronincolaceae</taxon>
        <taxon>Serpentinicella</taxon>
    </lineage>
</organism>
<dbReference type="InterPro" id="IPR000673">
    <property type="entry name" value="Sig_transdc_resp-reg_Me-estase"/>
</dbReference>
<keyword evidence="4" id="KW-0145">Chemotaxis</keyword>
<evidence type="ECO:0000313" key="7">
    <source>
        <dbReference type="Proteomes" id="UP000295504"/>
    </source>
</evidence>
<proteinExistence type="predicted"/>
<dbReference type="Gene3D" id="3.40.50.180">
    <property type="entry name" value="Methylesterase CheB, C-terminal domain"/>
    <property type="match status" value="1"/>
</dbReference>
<dbReference type="PANTHER" id="PTHR42872:SF3">
    <property type="entry name" value="PROTEIN-GLUTAMATE METHYLESTERASE_PROTEIN-GLUTAMINE GLUTAMINASE 1"/>
    <property type="match status" value="1"/>
</dbReference>
<accession>A0A4R2TDJ7</accession>
<dbReference type="PROSITE" id="PS50122">
    <property type="entry name" value="CHEB"/>
    <property type="match status" value="1"/>
</dbReference>
<evidence type="ECO:0000256" key="4">
    <source>
        <dbReference type="PROSITE-ProRule" id="PRU00050"/>
    </source>
</evidence>
<feature type="active site" evidence="4">
    <location>
        <position position="11"/>
    </location>
</feature>
<name>A0A4R2TDJ7_9FIRM</name>
<dbReference type="PANTHER" id="PTHR42872">
    <property type="entry name" value="PROTEIN-GLUTAMATE METHYLESTERASE/PROTEIN-GLUTAMINE GLUTAMINASE"/>
    <property type="match status" value="1"/>
</dbReference>
<evidence type="ECO:0000259" key="5">
    <source>
        <dbReference type="PROSITE" id="PS50122"/>
    </source>
</evidence>
<dbReference type="AlphaFoldDB" id="A0A4R2TDJ7"/>
<dbReference type="RefSeq" id="WP_132848962.1">
    <property type="nucleotide sequence ID" value="NZ_CP058648.1"/>
</dbReference>
<protein>
    <recommendedName>
        <fullName evidence="2">protein-glutamate methylesterase</fullName>
        <ecNumber evidence="2">3.1.1.61</ecNumber>
    </recommendedName>
</protein>
<evidence type="ECO:0000256" key="3">
    <source>
        <dbReference type="ARBA" id="ARBA00048267"/>
    </source>
</evidence>